<organism evidence="1 2">
    <name type="scientific">Chromobacterium violaceum (strain ATCC 12472 / DSM 30191 / JCM 1249 / CCUG 213 / NBRC 12614 / NCIMB 9131 / NCTC 9757 / MK)</name>
    <dbReference type="NCBI Taxonomy" id="243365"/>
    <lineage>
        <taxon>Bacteria</taxon>
        <taxon>Pseudomonadati</taxon>
        <taxon>Pseudomonadota</taxon>
        <taxon>Betaproteobacteria</taxon>
        <taxon>Neisseriales</taxon>
        <taxon>Chromobacteriaceae</taxon>
        <taxon>Chromobacterium</taxon>
    </lineage>
</organism>
<reference evidence="1 2" key="1">
    <citation type="journal article" date="2003" name="Proc. Natl. Acad. Sci. U.S.A.">
        <title>The complete genome sequence of Chromobacterium violaceum reveals remarkable and exploitable bacterial adaptability.</title>
        <authorList>
            <person name="Vasconcelos A.T.R."/>
            <person name="de Almeida D.F."/>
            <person name="Almeida F.C."/>
            <person name="de Almeida L.G.P."/>
            <person name="de Almeida R."/>
            <person name="Goncalves J.A.A."/>
            <person name="Andrade E.M."/>
            <person name="Antonio R.V."/>
            <person name="Araripe J."/>
            <person name="de Araujo M.F.F."/>
            <person name="Filho S.A."/>
            <person name="Azevedo V."/>
            <person name="Batista A.J."/>
            <person name="Bataus L.A.M."/>
            <person name="Batista J.S."/>
            <person name="Belo A."/>
            <person name="vander Berg C."/>
            <person name="Blamey J."/>
            <person name="Bogo M."/>
            <person name="Bonato S."/>
            <person name="Bordignon J."/>
            <person name="Brito C.A."/>
            <person name="Brocchi M."/>
            <person name="Burity H.A."/>
            <person name="Camargo A.A."/>
            <person name="Cardoso D.D.P."/>
            <person name="Carneiro N.P."/>
            <person name="Carraro D.M."/>
            <person name="Carvalho C.M.B."/>
            <person name="Cascardo J.C.M."/>
            <person name="Cavada B.S."/>
            <person name="Chueire L.M.O."/>
            <person name="Pasa T.B.C."/>
            <person name="Duran N."/>
            <person name="Fagundes N."/>
            <person name="Falcao C.L."/>
            <person name="Fantinatti F."/>
            <person name="Farias I.P."/>
            <person name="Felipe M.S.S."/>
            <person name="Ferrari L.P."/>
            <person name="Ferro J.A."/>
            <person name="Ferro M.I.T."/>
            <person name="Franco G.R."/>
            <person name="Freitas N.S.A."/>
            <person name="Furlan L.R."/>
            <person name="Gazzinelli R.T."/>
            <person name="Gomes E.A."/>
            <person name="Goncalves P.R."/>
            <person name="Grangeiro T.B."/>
            <person name="Grattapaglia D."/>
            <person name="Grisard E.C."/>
            <person name="Guimaraes C.T."/>
            <person name="Hanna E.S."/>
            <person name="Hungria M."/>
            <person name="Jardim S.N."/>
            <person name="Laurino J."/>
            <person name="Leoi L.C.T."/>
            <person name="Fassarella L."/>
            <person name="Lima A."/>
            <person name="Loureiro M.F."/>
            <person name="Lyra M.C.P."/>
            <person name="Macedo M."/>
            <person name="Madeira H.M.F."/>
            <person name="Manfio G.P."/>
            <person name="Maranhao A.Q."/>
            <person name="Martins W.S."/>
            <person name="di Mauro S.M.Z."/>
            <person name="de Medeiros S.R.B."/>
            <person name="Meissner R.D.V."/>
            <person name="Menck C.F.M."/>
            <person name="Moreira M.A.M."/>
            <person name="Nascimento F.F."/>
            <person name="Nicolas M.F."/>
            <person name="Oliveira J.G."/>
            <person name="Oliveira S.C."/>
            <person name="Paixao R.F.C."/>
            <person name="Parente J.A."/>
            <person name="Pedrosa F.O."/>
            <person name="Pena S.J.D."/>
            <person name="Perreira J.O."/>
            <person name="Perreira M."/>
            <person name="Pinto L.S.R.C."/>
            <person name="Pinto L.S."/>
            <person name="Porto J.I.R."/>
            <person name="Potrich D.P."/>
            <person name="Neto C.E.R."/>
            <person name="Reis A.M.M."/>
            <person name="Rigo L.U."/>
            <person name="Rondinelli E."/>
            <person name="dos Santos E.B.P."/>
            <person name="Santos F.R."/>
            <person name="Schneider M.P.C."/>
            <person name="Seuanez H.N."/>
            <person name="Silva A.M.R."/>
            <person name="da Silva A.L.C."/>
            <person name="Silva D.W."/>
            <person name="Silva R."/>
            <person name="Simoes I.C."/>
            <person name="Simon D."/>
            <person name="Soares C.M.A."/>
            <person name="Soares R.B.A."/>
            <person name="Souza E.M."/>
            <person name="Souza K.R.L."/>
            <person name="Souza R.C."/>
            <person name="Steffens M.B.R."/>
            <person name="Steindel M."/>
            <person name="Teixeira S.R."/>
            <person name="Urmenyi T."/>
            <person name="Vettore A."/>
            <person name="Wassem R."/>
            <person name="Zaha A."/>
            <person name="Simpson A.J.G."/>
        </authorList>
    </citation>
    <scope>NUCLEOTIDE SEQUENCE [LARGE SCALE GENOMIC DNA]</scope>
    <source>
        <strain evidence="2">ATCC 12472 / DSM 30191 / JCM 1249 / NBRC 12614 / NCIMB 9131 / NCTC 9757</strain>
    </source>
</reference>
<evidence type="ECO:0000313" key="1">
    <source>
        <dbReference type="EMBL" id="AAQ59013.1"/>
    </source>
</evidence>
<keyword evidence="2" id="KW-1185">Reference proteome</keyword>
<evidence type="ECO:0000313" key="2">
    <source>
        <dbReference type="Proteomes" id="UP000001424"/>
    </source>
</evidence>
<proteinExistence type="predicted"/>
<dbReference type="EMBL" id="AE016825">
    <property type="protein sequence ID" value="AAQ59013.1"/>
    <property type="molecule type" value="Genomic_DNA"/>
</dbReference>
<dbReference type="Proteomes" id="UP000001424">
    <property type="component" value="Chromosome"/>
</dbReference>
<dbReference type="KEGG" id="cvi:CV_1338"/>
<dbReference type="AlphaFoldDB" id="Q7NYD6"/>
<protein>
    <submittedName>
        <fullName evidence="1">Uncharacterized protein</fullName>
    </submittedName>
</protein>
<dbReference type="eggNOG" id="ENOG502ZFIW">
    <property type="taxonomic scope" value="Bacteria"/>
</dbReference>
<name>Q7NYD6_CHRVO</name>
<sequence>MNCLMVDPSDFDIWARVDVGASLAVAEWLAKNLAISKIDAFRAISPAMKASQYIQIYSGYGWSELPKLLENLPPFVLSGTAAFAKVDCSPEYKVSYCEEHKLYHRPAGCPICSGNYIHEGCRGG</sequence>
<dbReference type="HOGENOM" id="CLU_2117015_0_0_4"/>
<accession>Q7NYD6</accession>
<gene>
    <name evidence="1" type="ordered locus">CV_1338</name>
</gene>